<feature type="chain" id="PRO_5043371572" evidence="3">
    <location>
        <begin position="19"/>
        <end position="562"/>
    </location>
</feature>
<keyword evidence="2" id="KW-1133">Transmembrane helix</keyword>
<protein>
    <submittedName>
        <fullName evidence="4">Uncharacterized protein</fullName>
    </submittedName>
</protein>
<feature type="region of interest" description="Disordered" evidence="1">
    <location>
        <begin position="60"/>
        <end position="109"/>
    </location>
</feature>
<evidence type="ECO:0000256" key="3">
    <source>
        <dbReference type="SAM" id="SignalP"/>
    </source>
</evidence>
<accession>A0AAV3ZV61</accession>
<keyword evidence="5" id="KW-1185">Reference proteome</keyword>
<feature type="signal peptide" evidence="3">
    <location>
        <begin position="1"/>
        <end position="18"/>
    </location>
</feature>
<keyword evidence="3" id="KW-0732">Signal</keyword>
<evidence type="ECO:0000256" key="1">
    <source>
        <dbReference type="SAM" id="MobiDB-lite"/>
    </source>
</evidence>
<feature type="compositionally biased region" description="Polar residues" evidence="1">
    <location>
        <begin position="69"/>
        <end position="104"/>
    </location>
</feature>
<feature type="compositionally biased region" description="Polar residues" evidence="1">
    <location>
        <begin position="170"/>
        <end position="185"/>
    </location>
</feature>
<feature type="transmembrane region" description="Helical" evidence="2">
    <location>
        <begin position="537"/>
        <end position="556"/>
    </location>
</feature>
<feature type="region of interest" description="Disordered" evidence="1">
    <location>
        <begin position="129"/>
        <end position="311"/>
    </location>
</feature>
<evidence type="ECO:0000313" key="5">
    <source>
        <dbReference type="Proteomes" id="UP000735302"/>
    </source>
</evidence>
<feature type="compositionally biased region" description="Polar residues" evidence="1">
    <location>
        <begin position="194"/>
        <end position="205"/>
    </location>
</feature>
<keyword evidence="2" id="KW-0812">Transmembrane</keyword>
<feature type="compositionally biased region" description="Polar residues" evidence="1">
    <location>
        <begin position="295"/>
        <end position="310"/>
    </location>
</feature>
<proteinExistence type="predicted"/>
<dbReference type="Proteomes" id="UP000735302">
    <property type="component" value="Unassembled WGS sequence"/>
</dbReference>
<comment type="caution">
    <text evidence="4">The sequence shown here is derived from an EMBL/GenBank/DDBJ whole genome shotgun (WGS) entry which is preliminary data.</text>
</comment>
<evidence type="ECO:0000313" key="4">
    <source>
        <dbReference type="EMBL" id="GFN98317.1"/>
    </source>
</evidence>
<gene>
    <name evidence="4" type="ORF">PoB_002482300</name>
</gene>
<sequence>MQVLLLCLAVLALRGAESRPGEDSKGSAISQTGALTEGAKAEKQQLLQNLIAITQQLQQKDQDLKQKPSTESNGNQATTTPGVSTAKTQKPSTGSNGNQATTPAGGSRPETQKLLQELMANMQQLRQEVQDLKQEPSTESNVPQAPPRGSDDLIKAADQLGGGQPGGSRVESQNPATGSNFSPSKGQLGDSRAESQNPATGSNFSPPAGQPGGSRAESQNLDTESNLSPAAGQPGGLRAESQNPATGSNFSPAVDQPKYSRFEPQRPPTGSDLSQAADQPEYSRFEPQRPPKGSDLSQAADQTGGSSSELQIPLTRFYLGHKADQPRGSRAKARYMYPFTGSDIAQTANQPGGSRAQSQNSFTAYQLGGSRPENTDGPATIDNNENGMENSNADIIEGDHSLAEVDIIATEILPVYGDEINSDDNLQPSDKDNAKNPQIIVDSQTGPTGNYTQAGSVDGNKIQQNDDNLQSSDKDNAIYPFTNGDFQIGLTGNNAQTGWSDEDKVQQNFNSGIGGYAASQVRDGGDIYGDVPSSGRIFGYILIAVVLCTLGYVIYYNKQKVR</sequence>
<name>A0AAV3ZV61_9GAST</name>
<feature type="compositionally biased region" description="Polar residues" evidence="1">
    <location>
        <begin position="216"/>
        <end position="228"/>
    </location>
</feature>
<dbReference type="EMBL" id="BLXT01002845">
    <property type="protein sequence ID" value="GFN98317.1"/>
    <property type="molecule type" value="Genomic_DNA"/>
</dbReference>
<feature type="compositionally biased region" description="Polar residues" evidence="1">
    <location>
        <begin position="240"/>
        <end position="251"/>
    </location>
</feature>
<evidence type="ECO:0000256" key="2">
    <source>
        <dbReference type="SAM" id="Phobius"/>
    </source>
</evidence>
<organism evidence="4 5">
    <name type="scientific">Plakobranchus ocellatus</name>
    <dbReference type="NCBI Taxonomy" id="259542"/>
    <lineage>
        <taxon>Eukaryota</taxon>
        <taxon>Metazoa</taxon>
        <taxon>Spiralia</taxon>
        <taxon>Lophotrochozoa</taxon>
        <taxon>Mollusca</taxon>
        <taxon>Gastropoda</taxon>
        <taxon>Heterobranchia</taxon>
        <taxon>Euthyneura</taxon>
        <taxon>Panpulmonata</taxon>
        <taxon>Sacoglossa</taxon>
        <taxon>Placobranchoidea</taxon>
        <taxon>Plakobranchidae</taxon>
        <taxon>Plakobranchus</taxon>
    </lineage>
</organism>
<feature type="region of interest" description="Disordered" evidence="1">
    <location>
        <begin position="419"/>
        <end position="466"/>
    </location>
</feature>
<reference evidence="4 5" key="1">
    <citation type="journal article" date="2021" name="Elife">
        <title>Chloroplast acquisition without the gene transfer in kleptoplastic sea slugs, Plakobranchus ocellatus.</title>
        <authorList>
            <person name="Maeda T."/>
            <person name="Takahashi S."/>
            <person name="Yoshida T."/>
            <person name="Shimamura S."/>
            <person name="Takaki Y."/>
            <person name="Nagai Y."/>
            <person name="Toyoda A."/>
            <person name="Suzuki Y."/>
            <person name="Arimoto A."/>
            <person name="Ishii H."/>
            <person name="Satoh N."/>
            <person name="Nishiyama T."/>
            <person name="Hasebe M."/>
            <person name="Maruyama T."/>
            <person name="Minagawa J."/>
            <person name="Obokata J."/>
            <person name="Shigenobu S."/>
        </authorList>
    </citation>
    <scope>NUCLEOTIDE SEQUENCE [LARGE SCALE GENOMIC DNA]</scope>
</reference>
<dbReference type="AlphaFoldDB" id="A0AAV3ZV61"/>
<keyword evidence="2" id="KW-0472">Membrane</keyword>
<feature type="compositionally biased region" description="Polar residues" evidence="1">
    <location>
        <begin position="441"/>
        <end position="466"/>
    </location>
</feature>